<dbReference type="AlphaFoldDB" id="A0A9P4LFP0"/>
<gene>
    <name evidence="1" type="ORF">EK21DRAFT_119388</name>
</gene>
<evidence type="ECO:0000313" key="2">
    <source>
        <dbReference type="Proteomes" id="UP000799777"/>
    </source>
</evidence>
<name>A0A9P4LFP0_9PLEO</name>
<proteinExistence type="predicted"/>
<comment type="caution">
    <text evidence="1">The sequence shown here is derived from an EMBL/GenBank/DDBJ whole genome shotgun (WGS) entry which is preliminary data.</text>
</comment>
<dbReference type="Proteomes" id="UP000799777">
    <property type="component" value="Unassembled WGS sequence"/>
</dbReference>
<organism evidence="1 2">
    <name type="scientific">Setomelanomma holmii</name>
    <dbReference type="NCBI Taxonomy" id="210430"/>
    <lineage>
        <taxon>Eukaryota</taxon>
        <taxon>Fungi</taxon>
        <taxon>Dikarya</taxon>
        <taxon>Ascomycota</taxon>
        <taxon>Pezizomycotina</taxon>
        <taxon>Dothideomycetes</taxon>
        <taxon>Pleosporomycetidae</taxon>
        <taxon>Pleosporales</taxon>
        <taxon>Pleosporineae</taxon>
        <taxon>Phaeosphaeriaceae</taxon>
        <taxon>Setomelanomma</taxon>
    </lineage>
</organism>
<evidence type="ECO:0000313" key="1">
    <source>
        <dbReference type="EMBL" id="KAF2022787.1"/>
    </source>
</evidence>
<sequence length="263" mass="30347">MTTLQWPENVDPSLLIADIRCEAIKYVKCKDLVSALGAADEKIDQILDQAISFEHQPTRRVPDDYWNMLAYHTKCNGFRREADEPPVDFPYQQSDENWTIPRHKREYNLKYLELLEELLYQIFTERSELDGDSIGGHGVREGDIAECHPDTEMTLCDRLFTVDDLFALTCRTVDKDGCRDAYQAIHNHLDAATKALDTHREGSNKCILEDNLSNNVDEFKLREADRNYFRATLQWYGAHTRAIACAVDELAKIFKKLEAVLDK</sequence>
<reference evidence="1" key="1">
    <citation type="journal article" date="2020" name="Stud. Mycol.">
        <title>101 Dothideomycetes genomes: a test case for predicting lifestyles and emergence of pathogens.</title>
        <authorList>
            <person name="Haridas S."/>
            <person name="Albert R."/>
            <person name="Binder M."/>
            <person name="Bloem J."/>
            <person name="Labutti K."/>
            <person name="Salamov A."/>
            <person name="Andreopoulos B."/>
            <person name="Baker S."/>
            <person name="Barry K."/>
            <person name="Bills G."/>
            <person name="Bluhm B."/>
            <person name="Cannon C."/>
            <person name="Castanera R."/>
            <person name="Culley D."/>
            <person name="Daum C."/>
            <person name="Ezra D."/>
            <person name="Gonzalez J."/>
            <person name="Henrissat B."/>
            <person name="Kuo A."/>
            <person name="Liang C."/>
            <person name="Lipzen A."/>
            <person name="Lutzoni F."/>
            <person name="Magnuson J."/>
            <person name="Mondo S."/>
            <person name="Nolan M."/>
            <person name="Ohm R."/>
            <person name="Pangilinan J."/>
            <person name="Park H.-J."/>
            <person name="Ramirez L."/>
            <person name="Alfaro M."/>
            <person name="Sun H."/>
            <person name="Tritt A."/>
            <person name="Yoshinaga Y."/>
            <person name="Zwiers L.-H."/>
            <person name="Turgeon B."/>
            <person name="Goodwin S."/>
            <person name="Spatafora J."/>
            <person name="Crous P."/>
            <person name="Grigoriev I."/>
        </authorList>
    </citation>
    <scope>NUCLEOTIDE SEQUENCE</scope>
    <source>
        <strain evidence="1">CBS 110217</strain>
    </source>
</reference>
<protein>
    <submittedName>
        <fullName evidence="1">Uncharacterized protein</fullName>
    </submittedName>
</protein>
<keyword evidence="2" id="KW-1185">Reference proteome</keyword>
<dbReference type="EMBL" id="ML978441">
    <property type="protein sequence ID" value="KAF2022787.1"/>
    <property type="molecule type" value="Genomic_DNA"/>
</dbReference>
<accession>A0A9P4LFP0</accession>